<evidence type="ECO:0000313" key="3">
    <source>
        <dbReference type="Proteomes" id="UP000275078"/>
    </source>
</evidence>
<feature type="region of interest" description="Disordered" evidence="1">
    <location>
        <begin position="37"/>
        <end position="59"/>
    </location>
</feature>
<evidence type="ECO:0000313" key="2">
    <source>
        <dbReference type="EMBL" id="RPA72672.1"/>
    </source>
</evidence>
<name>A0A3N4HEM3_ASCIM</name>
<reference evidence="2 3" key="1">
    <citation type="journal article" date="2018" name="Nat. Ecol. Evol.">
        <title>Pezizomycetes genomes reveal the molecular basis of ectomycorrhizal truffle lifestyle.</title>
        <authorList>
            <person name="Murat C."/>
            <person name="Payen T."/>
            <person name="Noel B."/>
            <person name="Kuo A."/>
            <person name="Morin E."/>
            <person name="Chen J."/>
            <person name="Kohler A."/>
            <person name="Krizsan K."/>
            <person name="Balestrini R."/>
            <person name="Da Silva C."/>
            <person name="Montanini B."/>
            <person name="Hainaut M."/>
            <person name="Levati E."/>
            <person name="Barry K.W."/>
            <person name="Belfiori B."/>
            <person name="Cichocki N."/>
            <person name="Clum A."/>
            <person name="Dockter R.B."/>
            <person name="Fauchery L."/>
            <person name="Guy J."/>
            <person name="Iotti M."/>
            <person name="Le Tacon F."/>
            <person name="Lindquist E.A."/>
            <person name="Lipzen A."/>
            <person name="Malagnac F."/>
            <person name="Mello A."/>
            <person name="Molinier V."/>
            <person name="Miyauchi S."/>
            <person name="Poulain J."/>
            <person name="Riccioni C."/>
            <person name="Rubini A."/>
            <person name="Sitrit Y."/>
            <person name="Splivallo R."/>
            <person name="Traeger S."/>
            <person name="Wang M."/>
            <person name="Zifcakova L."/>
            <person name="Wipf D."/>
            <person name="Zambonelli A."/>
            <person name="Paolocci F."/>
            <person name="Nowrousian M."/>
            <person name="Ottonello S."/>
            <person name="Baldrian P."/>
            <person name="Spatafora J.W."/>
            <person name="Henrissat B."/>
            <person name="Nagy L.G."/>
            <person name="Aury J.M."/>
            <person name="Wincker P."/>
            <person name="Grigoriev I.V."/>
            <person name="Bonfante P."/>
            <person name="Martin F.M."/>
        </authorList>
    </citation>
    <scope>NUCLEOTIDE SEQUENCE [LARGE SCALE GENOMIC DNA]</scope>
    <source>
        <strain evidence="2 3">RN42</strain>
    </source>
</reference>
<sequence>MPPLQQDKALFLFLFSTLQRILTDTFRDMGLTTNLFGSSKQRQQQPESETNPSPNPPGYFEAVYGANQPPTFPAPRLSQNPSDFYDLQPVRTVLNQCRVLPHPAPPEPFKFPTGGIIPNPIIGYHNPHHGMYLFEPVPGQIVVQQVIPPSEWMRQRFHVDEGGVFFLVGVEQVRLGEEEKLPAVGWGWMGGGLGMRRGGTG</sequence>
<gene>
    <name evidence="2" type="ORF">BJ508DRAFT_334842</name>
</gene>
<evidence type="ECO:0000256" key="1">
    <source>
        <dbReference type="SAM" id="MobiDB-lite"/>
    </source>
</evidence>
<dbReference type="AlphaFoldDB" id="A0A3N4HEM3"/>
<dbReference type="Proteomes" id="UP000275078">
    <property type="component" value="Unassembled WGS sequence"/>
</dbReference>
<organism evidence="2 3">
    <name type="scientific">Ascobolus immersus RN42</name>
    <dbReference type="NCBI Taxonomy" id="1160509"/>
    <lineage>
        <taxon>Eukaryota</taxon>
        <taxon>Fungi</taxon>
        <taxon>Dikarya</taxon>
        <taxon>Ascomycota</taxon>
        <taxon>Pezizomycotina</taxon>
        <taxon>Pezizomycetes</taxon>
        <taxon>Pezizales</taxon>
        <taxon>Ascobolaceae</taxon>
        <taxon>Ascobolus</taxon>
    </lineage>
</organism>
<protein>
    <submittedName>
        <fullName evidence="2">Uncharacterized protein</fullName>
    </submittedName>
</protein>
<proteinExistence type="predicted"/>
<accession>A0A3N4HEM3</accession>
<dbReference type="EMBL" id="ML119852">
    <property type="protein sequence ID" value="RPA72672.1"/>
    <property type="molecule type" value="Genomic_DNA"/>
</dbReference>
<keyword evidence="3" id="KW-1185">Reference proteome</keyword>